<dbReference type="Gene3D" id="1.10.45.10">
    <property type="entry name" value="Vanillyl-alcohol Oxidase, Chain A, domain 4"/>
    <property type="match status" value="1"/>
</dbReference>
<dbReference type="GO" id="GO:0016491">
    <property type="term" value="F:oxidoreductase activity"/>
    <property type="evidence" value="ECO:0007669"/>
    <property type="project" value="UniProtKB-KW"/>
</dbReference>
<dbReference type="InterPro" id="IPR016166">
    <property type="entry name" value="FAD-bd_PCMH"/>
</dbReference>
<dbReference type="InterPro" id="IPR016171">
    <property type="entry name" value="Vanillyl_alc_oxidase_C-sub2"/>
</dbReference>
<evidence type="ECO:0000313" key="7">
    <source>
        <dbReference type="EMBL" id="ANS31146.1"/>
    </source>
</evidence>
<dbReference type="InterPro" id="IPR036318">
    <property type="entry name" value="FAD-bd_PCMH-like_sf"/>
</dbReference>
<evidence type="ECO:0000256" key="4">
    <source>
        <dbReference type="ARBA" id="ARBA00022827"/>
    </source>
</evidence>
<protein>
    <submittedName>
        <fullName evidence="7">FAD-linked oxidase</fullName>
    </submittedName>
</protein>
<evidence type="ECO:0000256" key="5">
    <source>
        <dbReference type="ARBA" id="ARBA00023002"/>
    </source>
</evidence>
<dbReference type="Gene3D" id="3.30.70.2740">
    <property type="match status" value="1"/>
</dbReference>
<dbReference type="SUPFAM" id="SSF55103">
    <property type="entry name" value="FAD-linked oxidases, C-terminal domain"/>
    <property type="match status" value="1"/>
</dbReference>
<keyword evidence="5" id="KW-0560">Oxidoreductase</keyword>
<dbReference type="Proteomes" id="UP000186108">
    <property type="component" value="Chromosome"/>
</dbReference>
<dbReference type="SUPFAM" id="SSF56176">
    <property type="entry name" value="FAD-binding/transporter-associated domain-like"/>
    <property type="match status" value="1"/>
</dbReference>
<gene>
    <name evidence="7" type="ORF">R1CP_32615</name>
</gene>
<dbReference type="GO" id="GO:0022904">
    <property type="term" value="P:respiratory electron transport chain"/>
    <property type="evidence" value="ECO:0007669"/>
    <property type="project" value="TreeGrafter"/>
</dbReference>
<dbReference type="InterPro" id="IPR016169">
    <property type="entry name" value="FAD-bd_PCMH_sub2"/>
</dbReference>
<accession>A0A1B1KEX0</accession>
<dbReference type="PROSITE" id="PS51387">
    <property type="entry name" value="FAD_PCMH"/>
    <property type="match status" value="1"/>
</dbReference>
<dbReference type="AlphaFoldDB" id="A0A1B1KEX0"/>
<dbReference type="Gene3D" id="3.30.43.10">
    <property type="entry name" value="Uridine Diphospho-n-acetylenolpyruvylglucosamine Reductase, domain 2"/>
    <property type="match status" value="1"/>
</dbReference>
<evidence type="ECO:0000256" key="3">
    <source>
        <dbReference type="ARBA" id="ARBA00022630"/>
    </source>
</evidence>
<evidence type="ECO:0000313" key="8">
    <source>
        <dbReference type="Proteomes" id="UP000186108"/>
    </source>
</evidence>
<feature type="domain" description="FAD-binding PCMH-type" evidence="6">
    <location>
        <begin position="48"/>
        <end position="227"/>
    </location>
</feature>
<sequence length="475" mass="49744">MNPICTSNDLGTQNAVLLNCLRAIVGDAHVITDAITMQSYTIDWTGRWQGEAVAVVRPGTTDEVSAVVAACHERRIPITAQGGNTGLVGGAIPSAGSIVLSTQRLNSIDTIDPVGRIIAAGAGVTVAMADDAASKHGLQFGIDLASRDSATLGGIVATNAGGVRMVRHGNTRAQLLGVEAVLSDGAVLSRWIPLVKDNVGYDLPGLLAGSEGTLAIITKVLMKLTTPPPETQVVLAGVSTIEAALNLCDRMRRHGLTVEAAEIMTTDGVALVCSHSDARHPFGQPSPLYTLIEISSSGDTEATVLEILSASADTMDDAIVEPGPARKLWQIRESHTECISRASSTPVVKLDVAVPLPEMSTFITALESALAVEFSEVTPILFGHFADGNIHVNILNVPTAASNAITDRVFEIVAAHHGSISAEHGIGRAKKSWITLGRSPVDIRIMKQIKSALDPRCLLNPDVLLPTASAESTQT</sequence>
<evidence type="ECO:0000256" key="1">
    <source>
        <dbReference type="ARBA" id="ARBA00001974"/>
    </source>
</evidence>
<dbReference type="FunFam" id="1.10.45.10:FF:000001">
    <property type="entry name" value="D-lactate dehydrogenase mitochondrial"/>
    <property type="match status" value="1"/>
</dbReference>
<dbReference type="InterPro" id="IPR016167">
    <property type="entry name" value="FAD-bd_PCMH_sub1"/>
</dbReference>
<comment type="similarity">
    <text evidence="2">Belongs to the FAD-binding oxidoreductase/transferase type 4 family.</text>
</comment>
<dbReference type="Gene3D" id="3.30.465.10">
    <property type="match status" value="1"/>
</dbReference>
<organism evidence="7 8">
    <name type="scientific">Rhodococcus opacus</name>
    <name type="common">Nocardia opaca</name>
    <dbReference type="NCBI Taxonomy" id="37919"/>
    <lineage>
        <taxon>Bacteria</taxon>
        <taxon>Bacillati</taxon>
        <taxon>Actinomycetota</taxon>
        <taxon>Actinomycetes</taxon>
        <taxon>Mycobacteriales</taxon>
        <taxon>Nocardiaceae</taxon>
        <taxon>Rhodococcus</taxon>
    </lineage>
</organism>
<dbReference type="GO" id="GO:0071949">
    <property type="term" value="F:FAD binding"/>
    <property type="evidence" value="ECO:0007669"/>
    <property type="project" value="InterPro"/>
</dbReference>
<evidence type="ECO:0000256" key="2">
    <source>
        <dbReference type="ARBA" id="ARBA00008000"/>
    </source>
</evidence>
<dbReference type="Gene3D" id="3.30.70.2190">
    <property type="match status" value="1"/>
</dbReference>
<dbReference type="Pfam" id="PF02913">
    <property type="entry name" value="FAD-oxidase_C"/>
    <property type="match status" value="1"/>
</dbReference>
<dbReference type="PANTHER" id="PTHR43716:SF1">
    <property type="entry name" value="D-2-HYDROXYGLUTARATE DEHYDROGENASE, MITOCHONDRIAL"/>
    <property type="match status" value="1"/>
</dbReference>
<dbReference type="InterPro" id="IPR016164">
    <property type="entry name" value="FAD-linked_Oxase-like_C"/>
</dbReference>
<keyword evidence="4" id="KW-0274">FAD</keyword>
<proteinExistence type="inferred from homology"/>
<dbReference type="EMBL" id="CP009111">
    <property type="protein sequence ID" value="ANS31146.1"/>
    <property type="molecule type" value="Genomic_DNA"/>
</dbReference>
<comment type="cofactor">
    <cofactor evidence="1">
        <name>FAD</name>
        <dbReference type="ChEBI" id="CHEBI:57692"/>
    </cofactor>
</comment>
<dbReference type="PATRIC" id="fig|37919.13.peg.6831"/>
<dbReference type="PANTHER" id="PTHR43716">
    <property type="entry name" value="D-2-HYDROXYGLUTARATE DEHYDROGENASE, MITOCHONDRIAL"/>
    <property type="match status" value="1"/>
</dbReference>
<evidence type="ECO:0000259" key="6">
    <source>
        <dbReference type="PROSITE" id="PS51387"/>
    </source>
</evidence>
<dbReference type="InterPro" id="IPR006094">
    <property type="entry name" value="Oxid_FAD_bind_N"/>
</dbReference>
<keyword evidence="3" id="KW-0285">Flavoprotein</keyword>
<reference evidence="7 8" key="1">
    <citation type="submission" date="2014-07" db="EMBL/GenBank/DDBJ databases">
        <authorList>
            <person name="Zhang J.E."/>
            <person name="Yang H."/>
            <person name="Guo J."/>
            <person name="Deng Z."/>
            <person name="Luo H."/>
            <person name="Luo M."/>
            <person name="Zhao B."/>
        </authorList>
    </citation>
    <scope>NUCLEOTIDE SEQUENCE [LARGE SCALE GENOMIC DNA]</scope>
    <source>
        <strain evidence="7 8">1CP</strain>
    </source>
</reference>
<dbReference type="InterPro" id="IPR051264">
    <property type="entry name" value="FAD-oxidored/transferase_4"/>
</dbReference>
<dbReference type="Pfam" id="PF01565">
    <property type="entry name" value="FAD_binding_4"/>
    <property type="match status" value="1"/>
</dbReference>
<name>A0A1B1KEX0_RHOOP</name>
<dbReference type="InterPro" id="IPR004113">
    <property type="entry name" value="FAD-bd_oxidored_4_C"/>
</dbReference>